<evidence type="ECO:0000313" key="14">
    <source>
        <dbReference type="Proteomes" id="UP000830375"/>
    </source>
</evidence>
<sequence>MYASRSLMIKRLKWLIDKFSTVYRAPVPPWRRTHSNSTHLFVANVGSFVSSTHSLNFESDKKSRKEWEDACGQIKLPKDLHLCSLLFSPDAFCPFSIKSHHRVRSYIAEYVSSFPATLCGSDKYKHTRLASDASVPRRHILTILSLVETARPEMGVSDKGEMQNVQCCGPPGTYIHHHLFYKMSGDIAMDYEDFIKELQSIQIPQSRNVSENATKHYQQEMRMTYLITYSIVLILGVTLNFIVIVMSCLKNKNSPKVAAWIMALAATHLVCSSSIVFQLLYAYNNFEWNYGSASCKLSSYIIYGSMFSTAAMLSLWSINPTFSKIKCTKNCTIIRISLSLTVGAVLACPSLFSREVRDSQCIDDYDLDKSRTTQDGITRLKAVVVMRFLIGVLVPALIMFLTCLRSANRTCKDCKKQAQIICAMKTVYFVFWGPNIVLTMIQATVNDSLSTNMLNYGLPAATVLATSHSFTNPIIYLLLGCSIKMNWMAHDPDQCGMAVNQGITLLPRTKKAQSSNPK</sequence>
<evidence type="ECO:0000256" key="5">
    <source>
        <dbReference type="ARBA" id="ARBA00023136"/>
    </source>
</evidence>
<keyword evidence="3 11" id="KW-1133">Transmembrane helix</keyword>
<evidence type="ECO:0000259" key="12">
    <source>
        <dbReference type="PROSITE" id="PS50262"/>
    </source>
</evidence>
<gene>
    <name evidence="13" type="ORF">H4Q32_030215</name>
</gene>
<keyword evidence="14" id="KW-1185">Reference proteome</keyword>
<dbReference type="Pfam" id="PF00001">
    <property type="entry name" value="7tm_1"/>
    <property type="match status" value="1"/>
</dbReference>
<accession>A0ABQ8L4U0</accession>
<feature type="transmembrane region" description="Helical" evidence="11">
    <location>
        <begin position="223"/>
        <end position="245"/>
    </location>
</feature>
<keyword evidence="7" id="KW-0675">Receptor</keyword>
<evidence type="ECO:0000256" key="4">
    <source>
        <dbReference type="ARBA" id="ARBA00023040"/>
    </source>
</evidence>
<evidence type="ECO:0000256" key="1">
    <source>
        <dbReference type="ARBA" id="ARBA00004141"/>
    </source>
</evidence>
<keyword evidence="8" id="KW-0325">Glycoprotein</keyword>
<keyword evidence="2 11" id="KW-0812">Transmembrane</keyword>
<feature type="transmembrane region" description="Helical" evidence="11">
    <location>
        <begin position="457"/>
        <end position="479"/>
    </location>
</feature>
<dbReference type="PROSITE" id="PS50262">
    <property type="entry name" value="G_PROTEIN_RECEP_F1_2"/>
    <property type="match status" value="1"/>
</dbReference>
<evidence type="ECO:0000256" key="10">
    <source>
        <dbReference type="ARBA" id="ARBA00025736"/>
    </source>
</evidence>
<keyword evidence="5 11" id="KW-0472">Membrane</keyword>
<keyword evidence="4" id="KW-0297">G-protein coupled receptor</keyword>
<name>A0ABQ8L4U0_LABRO</name>
<evidence type="ECO:0000256" key="2">
    <source>
        <dbReference type="ARBA" id="ARBA00022692"/>
    </source>
</evidence>
<comment type="similarity">
    <text evidence="10">Belongs to the chemokine-like receptor (CMKLR) family.</text>
</comment>
<comment type="caution">
    <text evidence="13">The sequence shown here is derived from an EMBL/GenBank/DDBJ whole genome shotgun (WGS) entry which is preliminary data.</text>
</comment>
<dbReference type="InterPro" id="IPR017452">
    <property type="entry name" value="GPCR_Rhodpsn_7TM"/>
</dbReference>
<evidence type="ECO:0000256" key="6">
    <source>
        <dbReference type="ARBA" id="ARBA00023157"/>
    </source>
</evidence>
<feature type="transmembrane region" description="Helical" evidence="11">
    <location>
        <begin position="300"/>
        <end position="319"/>
    </location>
</feature>
<evidence type="ECO:0000256" key="3">
    <source>
        <dbReference type="ARBA" id="ARBA00022989"/>
    </source>
</evidence>
<evidence type="ECO:0000256" key="11">
    <source>
        <dbReference type="SAM" id="Phobius"/>
    </source>
</evidence>
<evidence type="ECO:0000313" key="13">
    <source>
        <dbReference type="EMBL" id="KAI2645752.1"/>
    </source>
</evidence>
<feature type="transmembrane region" description="Helical" evidence="11">
    <location>
        <begin position="331"/>
        <end position="352"/>
    </location>
</feature>
<protein>
    <submittedName>
        <fullName evidence="13">Chemokine-like receptor 1</fullName>
    </submittedName>
</protein>
<dbReference type="InterPro" id="IPR000826">
    <property type="entry name" value="Formyl_rcpt-rel"/>
</dbReference>
<feature type="transmembrane region" description="Helical" evidence="11">
    <location>
        <begin position="384"/>
        <end position="405"/>
    </location>
</feature>
<comment type="subcellular location">
    <subcellularLocation>
        <location evidence="1">Membrane</location>
        <topology evidence="1">Multi-pass membrane protein</topology>
    </subcellularLocation>
</comment>
<reference evidence="13 14" key="1">
    <citation type="submission" date="2022-01" db="EMBL/GenBank/DDBJ databases">
        <title>A high-quality chromosome-level genome assembly of rohu carp, Labeo rohita.</title>
        <authorList>
            <person name="Arick M.A. II"/>
            <person name="Hsu C.-Y."/>
            <person name="Magbanua Z."/>
            <person name="Pechanova O."/>
            <person name="Grover C."/>
            <person name="Miller E."/>
            <person name="Thrash A."/>
            <person name="Ezzel L."/>
            <person name="Alam S."/>
            <person name="Benzie J."/>
            <person name="Hamilton M."/>
            <person name="Karsi A."/>
            <person name="Lawrence M.L."/>
            <person name="Peterson D.G."/>
        </authorList>
    </citation>
    <scope>NUCLEOTIDE SEQUENCE [LARGE SCALE GENOMIC DNA]</scope>
    <source>
        <strain evidence="14">BAU-BD-2019</strain>
        <tissue evidence="13">Blood</tissue>
    </source>
</reference>
<organism evidence="13 14">
    <name type="scientific">Labeo rohita</name>
    <name type="common">Indian major carp</name>
    <name type="synonym">Cyprinus rohita</name>
    <dbReference type="NCBI Taxonomy" id="84645"/>
    <lineage>
        <taxon>Eukaryota</taxon>
        <taxon>Metazoa</taxon>
        <taxon>Chordata</taxon>
        <taxon>Craniata</taxon>
        <taxon>Vertebrata</taxon>
        <taxon>Euteleostomi</taxon>
        <taxon>Actinopterygii</taxon>
        <taxon>Neopterygii</taxon>
        <taxon>Teleostei</taxon>
        <taxon>Ostariophysi</taxon>
        <taxon>Cypriniformes</taxon>
        <taxon>Cyprinidae</taxon>
        <taxon>Labeoninae</taxon>
        <taxon>Labeonini</taxon>
        <taxon>Labeo</taxon>
    </lineage>
</organism>
<dbReference type="PRINTS" id="PR00237">
    <property type="entry name" value="GPCRRHODOPSN"/>
</dbReference>
<evidence type="ECO:0000256" key="9">
    <source>
        <dbReference type="ARBA" id="ARBA00023224"/>
    </source>
</evidence>
<keyword evidence="9" id="KW-0807">Transducer</keyword>
<dbReference type="SUPFAM" id="SSF81321">
    <property type="entry name" value="Family A G protein-coupled receptor-like"/>
    <property type="match status" value="1"/>
</dbReference>
<dbReference type="PANTHER" id="PTHR24225:SF74">
    <property type="entry name" value="CHEMOKINE-LIKE RECEPTOR 1"/>
    <property type="match status" value="1"/>
</dbReference>
<proteinExistence type="inferred from homology"/>
<keyword evidence="6" id="KW-1015">Disulfide bond</keyword>
<feature type="transmembrane region" description="Helical" evidence="11">
    <location>
        <begin position="257"/>
        <end position="280"/>
    </location>
</feature>
<evidence type="ECO:0000256" key="8">
    <source>
        <dbReference type="ARBA" id="ARBA00023180"/>
    </source>
</evidence>
<dbReference type="Proteomes" id="UP000830375">
    <property type="component" value="Unassembled WGS sequence"/>
</dbReference>
<dbReference type="Gene3D" id="1.20.1070.10">
    <property type="entry name" value="Rhodopsin 7-helix transmembrane proteins"/>
    <property type="match status" value="1"/>
</dbReference>
<dbReference type="PANTHER" id="PTHR24225">
    <property type="entry name" value="CHEMOTACTIC RECEPTOR"/>
    <property type="match status" value="1"/>
</dbReference>
<dbReference type="EMBL" id="JACTAM010002139">
    <property type="protein sequence ID" value="KAI2645752.1"/>
    <property type="molecule type" value="Genomic_DNA"/>
</dbReference>
<feature type="domain" description="G-protein coupled receptors family 1 profile" evidence="12">
    <location>
        <begin position="239"/>
        <end position="476"/>
    </location>
</feature>
<feature type="transmembrane region" description="Helical" evidence="11">
    <location>
        <begin position="426"/>
        <end position="445"/>
    </location>
</feature>
<evidence type="ECO:0000256" key="7">
    <source>
        <dbReference type="ARBA" id="ARBA00023170"/>
    </source>
</evidence>
<dbReference type="InterPro" id="IPR000276">
    <property type="entry name" value="GPCR_Rhodpsn"/>
</dbReference>